<feature type="compositionally biased region" description="Basic and acidic residues" evidence="1">
    <location>
        <begin position="28"/>
        <end position="43"/>
    </location>
</feature>
<feature type="compositionally biased region" description="Basic and acidic residues" evidence="1">
    <location>
        <begin position="1"/>
        <end position="10"/>
    </location>
</feature>
<keyword evidence="3" id="KW-1185">Reference proteome</keyword>
<sequence length="467" mass="52109">MNDDSARAESAENDDSEEFFGGGSGELLDFRDPDEYGNRDPDVNAAHDEALELEEWYRETLDDFRRDMALRREELRDDPRDEFDKEVTQGLMDGGFLEPPRFTKPDKLGTYETAEIGGGLTHSEVMAALDLYNERHNDQPREVEVPVCLDVGRFEESTRALFYRAQLNYLFGKGGAGKTNLLLKIAAEFVMNREYVVWFTFERMTGAEVRAQMIKQGVPEGLARTFLLTYHRRHQAPEVRGRVALVIIDAVNPCIGFMGGNAMTDPDGVDKMAETYFDPYAVNNPWVTGIAIDHVGHGNVDRPSGPHRKMDMFQGASYLLARVEKGVEGGWGYSELYQGKDNKGKTGLDDGDRVGYLVLDSTADPDRLEVRLVTDEPKGKTEAERKSSRESSGAKDIAERILRQQSPIPDADWRALIMEALTAANPKVEKATLSARMRMAISTLKKGVAGKNEAGEWVHIPSMGASD</sequence>
<protein>
    <recommendedName>
        <fullName evidence="4">AAA family ATPase</fullName>
    </recommendedName>
</protein>
<proteinExistence type="predicted"/>
<evidence type="ECO:0000313" key="3">
    <source>
        <dbReference type="Proteomes" id="UP001223144"/>
    </source>
</evidence>
<comment type="caution">
    <text evidence="2">The sequence shown here is derived from an EMBL/GenBank/DDBJ whole genome shotgun (WGS) entry which is preliminary data.</text>
</comment>
<dbReference type="SUPFAM" id="SSF52540">
    <property type="entry name" value="P-loop containing nucleoside triphosphate hydrolases"/>
    <property type="match status" value="1"/>
</dbReference>
<feature type="compositionally biased region" description="Basic and acidic residues" evidence="1">
    <location>
        <begin position="376"/>
        <end position="402"/>
    </location>
</feature>
<dbReference type="EMBL" id="JARWBG010000004">
    <property type="protein sequence ID" value="MDH2388385.1"/>
    <property type="molecule type" value="Genomic_DNA"/>
</dbReference>
<dbReference type="RefSeq" id="WP_279926674.1">
    <property type="nucleotide sequence ID" value="NZ_JARWBG010000004.1"/>
</dbReference>
<name>A0ABT6HIG5_9ACTN</name>
<evidence type="ECO:0000256" key="1">
    <source>
        <dbReference type="SAM" id="MobiDB-lite"/>
    </source>
</evidence>
<evidence type="ECO:0008006" key="4">
    <source>
        <dbReference type="Google" id="ProtNLM"/>
    </source>
</evidence>
<accession>A0ABT6HIG5</accession>
<dbReference type="InterPro" id="IPR027417">
    <property type="entry name" value="P-loop_NTPase"/>
</dbReference>
<dbReference type="Gene3D" id="3.40.50.300">
    <property type="entry name" value="P-loop containing nucleotide triphosphate hydrolases"/>
    <property type="match status" value="1"/>
</dbReference>
<evidence type="ECO:0000313" key="2">
    <source>
        <dbReference type="EMBL" id="MDH2388385.1"/>
    </source>
</evidence>
<gene>
    <name evidence="2" type="ORF">QCN29_06215</name>
</gene>
<reference evidence="2 3" key="1">
    <citation type="submission" date="2023-04" db="EMBL/GenBank/DDBJ databases">
        <title>Streptomyces chengmaiensis sp. nov. isolated from the stem of mangrove plant in Hainan.</title>
        <authorList>
            <person name="Huang X."/>
            <person name="Zhou S."/>
            <person name="Chu X."/>
            <person name="Xie Y."/>
            <person name="Lin Y."/>
        </authorList>
    </citation>
    <scope>NUCLEOTIDE SEQUENCE [LARGE SCALE GENOMIC DNA]</scope>
    <source>
        <strain evidence="2 3">HNM0663</strain>
    </source>
</reference>
<feature type="region of interest" description="Disordered" evidence="1">
    <location>
        <begin position="1"/>
        <end position="43"/>
    </location>
</feature>
<dbReference type="Proteomes" id="UP001223144">
    <property type="component" value="Unassembled WGS sequence"/>
</dbReference>
<organism evidence="2 3">
    <name type="scientific">Streptomyces chengmaiensis</name>
    <dbReference type="NCBI Taxonomy" id="3040919"/>
    <lineage>
        <taxon>Bacteria</taxon>
        <taxon>Bacillati</taxon>
        <taxon>Actinomycetota</taxon>
        <taxon>Actinomycetes</taxon>
        <taxon>Kitasatosporales</taxon>
        <taxon>Streptomycetaceae</taxon>
        <taxon>Streptomyces</taxon>
    </lineage>
</organism>
<feature type="region of interest" description="Disordered" evidence="1">
    <location>
        <begin position="376"/>
        <end position="403"/>
    </location>
</feature>